<evidence type="ECO:0000313" key="2">
    <source>
        <dbReference type="EMBL" id="KAG5198114.1"/>
    </source>
</evidence>
<evidence type="ECO:0000313" key="3">
    <source>
        <dbReference type="Proteomes" id="UP000664991"/>
    </source>
</evidence>
<accession>A0A836CUK4</accession>
<organism evidence="2 3">
    <name type="scientific">Ovis aries</name>
    <name type="common">Sheep</name>
    <dbReference type="NCBI Taxonomy" id="9940"/>
    <lineage>
        <taxon>Eukaryota</taxon>
        <taxon>Metazoa</taxon>
        <taxon>Chordata</taxon>
        <taxon>Craniata</taxon>
        <taxon>Vertebrata</taxon>
        <taxon>Euteleostomi</taxon>
        <taxon>Mammalia</taxon>
        <taxon>Eutheria</taxon>
        <taxon>Laurasiatheria</taxon>
        <taxon>Artiodactyla</taxon>
        <taxon>Ruminantia</taxon>
        <taxon>Pecora</taxon>
        <taxon>Bovidae</taxon>
        <taxon>Caprinae</taxon>
        <taxon>Ovis</taxon>
    </lineage>
</organism>
<dbReference type="EMBL" id="JAEMGP010000018">
    <property type="protein sequence ID" value="KAG5198114.1"/>
    <property type="molecule type" value="Genomic_DNA"/>
</dbReference>
<name>A0A836CUK4_SHEEP</name>
<proteinExistence type="predicted"/>
<dbReference type="Proteomes" id="UP000664991">
    <property type="component" value="Unassembled WGS sequence"/>
</dbReference>
<comment type="caution">
    <text evidence="2">The sequence shown here is derived from an EMBL/GenBank/DDBJ whole genome shotgun (WGS) entry which is preliminary data.</text>
</comment>
<sequence length="113" mass="12005">MKCIRSVAFSAPHRNGFGRDLQGPCRPHLGTGREKLSPLVLRALLCSGVQHILFSVLDQMRAGLSPSPNRGQGGASPPCRFCPTPMHSKSDTPAHLVPAMLSEAPITPLADPS</sequence>
<feature type="region of interest" description="Disordered" evidence="1">
    <location>
        <begin position="63"/>
        <end position="93"/>
    </location>
</feature>
<dbReference type="AlphaFoldDB" id="A0A836CUK4"/>
<protein>
    <submittedName>
        <fullName evidence="2">Uncharacterized protein</fullName>
    </submittedName>
</protein>
<reference evidence="2 3" key="1">
    <citation type="submission" date="2020-12" db="EMBL/GenBank/DDBJ databases">
        <title>De novo assembly of Tibetan sheep genome.</title>
        <authorList>
            <person name="Li X."/>
        </authorList>
    </citation>
    <scope>NUCLEOTIDE SEQUENCE [LARGE SCALE GENOMIC DNA]</scope>
    <source>
        <tissue evidence="2">Heart</tissue>
    </source>
</reference>
<gene>
    <name evidence="2" type="ORF">JEQ12_007804</name>
</gene>
<evidence type="ECO:0000256" key="1">
    <source>
        <dbReference type="SAM" id="MobiDB-lite"/>
    </source>
</evidence>